<comment type="similarity">
    <text evidence="8">Belongs to the binding-protein-dependent transport system permease family.</text>
</comment>
<evidence type="ECO:0000256" key="4">
    <source>
        <dbReference type="ARBA" id="ARBA00022519"/>
    </source>
</evidence>
<keyword evidence="7 8" id="KW-0472">Membrane</keyword>
<dbReference type="InterPro" id="IPR035906">
    <property type="entry name" value="MetI-like_sf"/>
</dbReference>
<evidence type="ECO:0000256" key="6">
    <source>
        <dbReference type="ARBA" id="ARBA00022989"/>
    </source>
</evidence>
<feature type="region of interest" description="Disordered" evidence="9">
    <location>
        <begin position="1"/>
        <end position="25"/>
    </location>
</feature>
<dbReference type="PANTHER" id="PTHR43357">
    <property type="entry name" value="INNER MEMBRANE ABC TRANSPORTER PERMEASE PROTEIN YDCV"/>
    <property type="match status" value="1"/>
</dbReference>
<protein>
    <submittedName>
        <fullName evidence="11">ABC transporter permease</fullName>
    </submittedName>
</protein>
<accession>A0ABU4YPX8</accession>
<keyword evidence="2 8" id="KW-0813">Transport</keyword>
<comment type="subcellular location">
    <subcellularLocation>
        <location evidence="1">Cell inner membrane</location>
        <topology evidence="1">Multi-pass membrane protein</topology>
    </subcellularLocation>
    <subcellularLocation>
        <location evidence="8">Cell membrane</location>
        <topology evidence="8">Multi-pass membrane protein</topology>
    </subcellularLocation>
</comment>
<dbReference type="PANTHER" id="PTHR43357:SF4">
    <property type="entry name" value="INNER MEMBRANE ABC TRANSPORTER PERMEASE PROTEIN YDCV"/>
    <property type="match status" value="1"/>
</dbReference>
<feature type="transmembrane region" description="Helical" evidence="8">
    <location>
        <begin position="262"/>
        <end position="284"/>
    </location>
</feature>
<evidence type="ECO:0000259" key="10">
    <source>
        <dbReference type="PROSITE" id="PS50928"/>
    </source>
</evidence>
<evidence type="ECO:0000256" key="2">
    <source>
        <dbReference type="ARBA" id="ARBA00022448"/>
    </source>
</evidence>
<evidence type="ECO:0000256" key="3">
    <source>
        <dbReference type="ARBA" id="ARBA00022475"/>
    </source>
</evidence>
<proteinExistence type="inferred from homology"/>
<gene>
    <name evidence="11" type="ORF">RFM52_24540</name>
</gene>
<evidence type="ECO:0000256" key="8">
    <source>
        <dbReference type="RuleBase" id="RU363032"/>
    </source>
</evidence>
<organism evidence="11 12">
    <name type="scientific">Mesorhizobium humile</name>
    <dbReference type="NCBI Taxonomy" id="3072313"/>
    <lineage>
        <taxon>Bacteria</taxon>
        <taxon>Pseudomonadati</taxon>
        <taxon>Pseudomonadota</taxon>
        <taxon>Alphaproteobacteria</taxon>
        <taxon>Hyphomicrobiales</taxon>
        <taxon>Phyllobacteriaceae</taxon>
        <taxon>Mesorhizobium</taxon>
    </lineage>
</organism>
<feature type="transmembrane region" description="Helical" evidence="8">
    <location>
        <begin position="98"/>
        <end position="120"/>
    </location>
</feature>
<feature type="domain" description="ABC transmembrane type-1" evidence="10">
    <location>
        <begin position="94"/>
        <end position="282"/>
    </location>
</feature>
<reference evidence="11 12" key="1">
    <citation type="submission" date="2023-08" db="EMBL/GenBank/DDBJ databases">
        <title>Implementing the SeqCode for naming new Mesorhizobium species isolated from Vachellia karroo root nodules.</title>
        <authorList>
            <person name="Van Lill M."/>
        </authorList>
    </citation>
    <scope>NUCLEOTIDE SEQUENCE [LARGE SCALE GENOMIC DNA]</scope>
    <source>
        <strain evidence="11 12">VK2B</strain>
    </source>
</reference>
<dbReference type="Pfam" id="PF00528">
    <property type="entry name" value="BPD_transp_1"/>
    <property type="match status" value="1"/>
</dbReference>
<dbReference type="SUPFAM" id="SSF161098">
    <property type="entry name" value="MetI-like"/>
    <property type="match status" value="1"/>
</dbReference>
<feature type="transmembrane region" description="Helical" evidence="8">
    <location>
        <begin position="159"/>
        <end position="185"/>
    </location>
</feature>
<dbReference type="PROSITE" id="PS50928">
    <property type="entry name" value="ABC_TM1"/>
    <property type="match status" value="1"/>
</dbReference>
<dbReference type="RefSeq" id="WP_320298656.1">
    <property type="nucleotide sequence ID" value="NZ_JAVIIU010000018.1"/>
</dbReference>
<name>A0ABU4YPX8_9HYPH</name>
<keyword evidence="12" id="KW-1185">Reference proteome</keyword>
<evidence type="ECO:0000313" key="11">
    <source>
        <dbReference type="EMBL" id="MDX8488348.1"/>
    </source>
</evidence>
<evidence type="ECO:0000256" key="7">
    <source>
        <dbReference type="ARBA" id="ARBA00023136"/>
    </source>
</evidence>
<keyword evidence="4" id="KW-0997">Cell inner membrane</keyword>
<keyword evidence="6 8" id="KW-1133">Transmembrane helix</keyword>
<evidence type="ECO:0000256" key="9">
    <source>
        <dbReference type="SAM" id="MobiDB-lite"/>
    </source>
</evidence>
<keyword evidence="3" id="KW-1003">Cell membrane</keyword>
<feature type="compositionally biased region" description="Polar residues" evidence="9">
    <location>
        <begin position="1"/>
        <end position="16"/>
    </location>
</feature>
<dbReference type="CDD" id="cd06261">
    <property type="entry name" value="TM_PBP2"/>
    <property type="match status" value="1"/>
</dbReference>
<dbReference type="EMBL" id="JAVIIV010000019">
    <property type="protein sequence ID" value="MDX8488348.1"/>
    <property type="molecule type" value="Genomic_DNA"/>
</dbReference>
<dbReference type="Proteomes" id="UP001280156">
    <property type="component" value="Unassembled WGS sequence"/>
</dbReference>
<dbReference type="Gene3D" id="1.10.3720.10">
    <property type="entry name" value="MetI-like"/>
    <property type="match status" value="1"/>
</dbReference>
<dbReference type="InterPro" id="IPR000515">
    <property type="entry name" value="MetI-like"/>
</dbReference>
<feature type="transmembrane region" description="Helical" evidence="8">
    <location>
        <begin position="132"/>
        <end position="153"/>
    </location>
</feature>
<evidence type="ECO:0000256" key="1">
    <source>
        <dbReference type="ARBA" id="ARBA00004429"/>
    </source>
</evidence>
<evidence type="ECO:0000313" key="12">
    <source>
        <dbReference type="Proteomes" id="UP001280156"/>
    </source>
</evidence>
<keyword evidence="5 8" id="KW-0812">Transmembrane</keyword>
<evidence type="ECO:0000256" key="5">
    <source>
        <dbReference type="ARBA" id="ARBA00022692"/>
    </source>
</evidence>
<feature type="transmembrane region" description="Helical" evidence="8">
    <location>
        <begin position="39"/>
        <end position="63"/>
    </location>
</feature>
<sequence length="295" mass="31626">MNSNARDTTGSSSTSLWRGEGARSKGPSLRLFSVVERGLVVLLAVATLLFLILPILIVLPMSFSSAESLTFPPPGFSLRWYAVFFSDPAWMIALRNSLIIASISSVLALGMGTVGAYALVRGRFIARWAVEANFMAPLVLPSIILAIALYIAFARTGLLGSLAAVIIAHTLQSVPYVVILTSVAISSLDSRIEDAARTLGASGRIVFSRVVIPNVMPSIAAVGILVFIVSFDEVILSVFLFGSNFTIPKLMFNKLELQIDPTITAVATLLILLTVISLGCVALLTRRSGLLLRRF</sequence>
<comment type="caution">
    <text evidence="11">The sequence shown here is derived from an EMBL/GenBank/DDBJ whole genome shotgun (WGS) entry which is preliminary data.</text>
</comment>